<name>A0A7I8X4U2_BURXY</name>
<feature type="domain" description="SH3" evidence="3">
    <location>
        <begin position="241"/>
        <end position="286"/>
    </location>
</feature>
<feature type="region of interest" description="Disordered" evidence="2">
    <location>
        <begin position="42"/>
        <end position="71"/>
    </location>
</feature>
<dbReference type="Pfam" id="PF07653">
    <property type="entry name" value="SH3_2"/>
    <property type="match status" value="1"/>
</dbReference>
<protein>
    <submittedName>
        <fullName evidence="4">(pine wood nematode) hypothetical protein</fullName>
    </submittedName>
</protein>
<gene>
    <name evidence="4" type="ORF">BXYJ_LOCUS13623</name>
</gene>
<sequence>MFDPSDRLPYIPPPDYSPLIRPVNSRNIYVKNKKPERKVSIDVDAYDEFEPTTIPQPRDDHGRPHNYVPDIRPGRRYKVVTSTEEPRLAPRDTNPQAIQQRVNRMLKEQGVPVLPFVGDRTIKEPIGPTKAYLKHLKNHQNFDTLRSFRSCDNCVLCKQMQEELETFDARKRPPSSTRSGEKSIINGKIFENPYYHEIAELEPQEFADNISSRRSSQNRVKLSVDVPIQPARRPAFERTAKVRRDIRAHLPQQLSAFQGEYVKVSQADPNWSFCMNRQGQKGWIPTRELNFATSSTGSSPMST</sequence>
<accession>A0A7I8X4U2</accession>
<dbReference type="EMBL" id="CAJFCV020000006">
    <property type="protein sequence ID" value="CAG9128769.1"/>
    <property type="molecule type" value="Genomic_DNA"/>
</dbReference>
<dbReference type="InterPro" id="IPR036028">
    <property type="entry name" value="SH3-like_dom_sf"/>
</dbReference>
<evidence type="ECO:0000313" key="4">
    <source>
        <dbReference type="EMBL" id="CAD5233532.1"/>
    </source>
</evidence>
<reference evidence="4" key="1">
    <citation type="submission" date="2020-09" db="EMBL/GenBank/DDBJ databases">
        <authorList>
            <person name="Kikuchi T."/>
        </authorList>
    </citation>
    <scope>NUCLEOTIDE SEQUENCE</scope>
    <source>
        <strain evidence="4">Ka4C1</strain>
    </source>
</reference>
<dbReference type="Proteomes" id="UP000659654">
    <property type="component" value="Unassembled WGS sequence"/>
</dbReference>
<keyword evidence="1" id="KW-0728">SH3 domain</keyword>
<comment type="caution">
    <text evidence="4">The sequence shown here is derived from an EMBL/GenBank/DDBJ whole genome shotgun (WGS) entry which is preliminary data.</text>
</comment>
<dbReference type="SUPFAM" id="SSF50044">
    <property type="entry name" value="SH3-domain"/>
    <property type="match status" value="1"/>
</dbReference>
<dbReference type="AlphaFoldDB" id="A0A7I8X4U2"/>
<organism evidence="4 5">
    <name type="scientific">Bursaphelenchus xylophilus</name>
    <name type="common">Pinewood nematode worm</name>
    <name type="synonym">Aphelenchoides xylophilus</name>
    <dbReference type="NCBI Taxonomy" id="6326"/>
    <lineage>
        <taxon>Eukaryota</taxon>
        <taxon>Metazoa</taxon>
        <taxon>Ecdysozoa</taxon>
        <taxon>Nematoda</taxon>
        <taxon>Chromadorea</taxon>
        <taxon>Rhabditida</taxon>
        <taxon>Tylenchina</taxon>
        <taxon>Tylenchomorpha</taxon>
        <taxon>Aphelenchoidea</taxon>
        <taxon>Aphelenchoididae</taxon>
        <taxon>Bursaphelenchus</taxon>
    </lineage>
</organism>
<dbReference type="EMBL" id="CAJFDI010000006">
    <property type="protein sequence ID" value="CAD5233532.1"/>
    <property type="molecule type" value="Genomic_DNA"/>
</dbReference>
<evidence type="ECO:0000256" key="1">
    <source>
        <dbReference type="ARBA" id="ARBA00022443"/>
    </source>
</evidence>
<evidence type="ECO:0000256" key="2">
    <source>
        <dbReference type="SAM" id="MobiDB-lite"/>
    </source>
</evidence>
<evidence type="ECO:0000313" key="5">
    <source>
        <dbReference type="Proteomes" id="UP000659654"/>
    </source>
</evidence>
<dbReference type="SMR" id="A0A7I8X4U2"/>
<proteinExistence type="predicted"/>
<dbReference type="Gene3D" id="2.30.30.40">
    <property type="entry name" value="SH3 Domains"/>
    <property type="match status" value="1"/>
</dbReference>
<keyword evidence="5" id="KW-1185">Reference proteome</keyword>
<dbReference type="InterPro" id="IPR001452">
    <property type="entry name" value="SH3_domain"/>
</dbReference>
<evidence type="ECO:0000259" key="3">
    <source>
        <dbReference type="Pfam" id="PF07653"/>
    </source>
</evidence>
<dbReference type="OrthoDB" id="10255964at2759"/>
<dbReference type="Proteomes" id="UP000582659">
    <property type="component" value="Unassembled WGS sequence"/>
</dbReference>